<dbReference type="Gene3D" id="1.25.40.10">
    <property type="entry name" value="Tetratricopeptide repeat domain"/>
    <property type="match status" value="1"/>
</dbReference>
<feature type="transmembrane region" description="Helical" evidence="1">
    <location>
        <begin position="93"/>
        <end position="112"/>
    </location>
</feature>
<proteinExistence type="predicted"/>
<feature type="transmembrane region" description="Helical" evidence="1">
    <location>
        <begin position="391"/>
        <end position="409"/>
    </location>
</feature>
<feature type="transmembrane region" description="Helical" evidence="1">
    <location>
        <begin position="308"/>
        <end position="332"/>
    </location>
</feature>
<feature type="transmembrane region" description="Helical" evidence="1">
    <location>
        <begin position="20"/>
        <end position="38"/>
    </location>
</feature>
<dbReference type="SUPFAM" id="SSF48452">
    <property type="entry name" value="TPR-like"/>
    <property type="match status" value="1"/>
</dbReference>
<dbReference type="RefSeq" id="WP_229203481.1">
    <property type="nucleotide sequence ID" value="NZ_QGDT01000014.1"/>
</dbReference>
<evidence type="ECO:0000256" key="1">
    <source>
        <dbReference type="SAM" id="Phobius"/>
    </source>
</evidence>
<keyword evidence="1" id="KW-1133">Transmembrane helix</keyword>
<feature type="transmembrane region" description="Helical" evidence="1">
    <location>
        <begin position="278"/>
        <end position="296"/>
    </location>
</feature>
<dbReference type="SMART" id="SM00028">
    <property type="entry name" value="TPR"/>
    <property type="match status" value="3"/>
</dbReference>
<feature type="transmembrane region" description="Helical" evidence="1">
    <location>
        <begin position="214"/>
        <end position="235"/>
    </location>
</feature>
<dbReference type="InterPro" id="IPR011990">
    <property type="entry name" value="TPR-like_helical_dom_sf"/>
</dbReference>
<gene>
    <name evidence="2" type="ORF">CLV98_11481</name>
</gene>
<evidence type="ECO:0000313" key="2">
    <source>
        <dbReference type="EMBL" id="PWJ55312.1"/>
    </source>
</evidence>
<comment type="caution">
    <text evidence="2">The sequence shown here is derived from an EMBL/GenBank/DDBJ whole genome shotgun (WGS) entry which is preliminary data.</text>
</comment>
<dbReference type="EMBL" id="QGDT01000014">
    <property type="protein sequence ID" value="PWJ55312.1"/>
    <property type="molecule type" value="Genomic_DNA"/>
</dbReference>
<feature type="transmembrane region" description="Helical" evidence="1">
    <location>
        <begin position="149"/>
        <end position="167"/>
    </location>
</feature>
<keyword evidence="3" id="KW-1185">Reference proteome</keyword>
<protein>
    <submittedName>
        <fullName evidence="2">Uncharacterized protein</fullName>
    </submittedName>
</protein>
<keyword evidence="1" id="KW-0472">Membrane</keyword>
<feature type="transmembrane region" description="Helical" evidence="1">
    <location>
        <begin position="119"/>
        <end position="137"/>
    </location>
</feature>
<accession>A0A316ACK8</accession>
<dbReference type="InterPro" id="IPR019734">
    <property type="entry name" value="TPR_rpt"/>
</dbReference>
<feature type="transmembrane region" description="Helical" evidence="1">
    <location>
        <begin position="174"/>
        <end position="194"/>
    </location>
</feature>
<sequence>MMKDLFFWKFWSASERRLTVTIFILAGLALVFLAWKSLDPLSNSIQWNVLSELSETSAVLDLLRLESWQYGVSVPTQLIAEQFVASVMEPDQSAIYIFIVLALSGLSFLLGAITTLPRFWYLAAMLAFIALLAGVRLEMLYAFGTGSRALFLLTLMLYTGISYYFHAFRPDVGIALRIGAMLLISFTLALLVAFTSPLPSVAFTFVSYSMPLWLLLSMVFMVMISTELMAAMVWVSTAGGSNGRKGLPNFLVISLLYLAYLLLFYLKNTKQIDWNLTLIHPGYLLILAAITGIWGFNRRAQATQGVLAFRPLGFWLYMGLLLIAFSFVGLLFGMANDPVLEALEDLSVQGPLAMSLVFLLYILLNFHALFRQGLAVYKVLYKPMRFGLTQTRLFGFVGVVILFSMQRLLPFHQSIAGYFNGLGDLYSYNQEYTLAEQYYQLALQEEFQNHKSNYGLASLALKQGDKNAAAYYFRQALLKKPSPQAYVGLSTVLISENLFFDALYSLQEGVAVFPENGEILNNLGMLYAKTNVADSAYYFLEKAQSKTSKPEIPASNLLYILGKNGEANLLDSLKSSGPSYASLAYQANWLALQNLRQRFERQSFLPSAIPADSLLSAEGFAYLVNYAQNQAKYDTMPLHTYPKLGLLNPLLAQDLHFAALYPDFYSGQKLRALETLRSWSEEDGEATPLYKKVYGHWLLQLGLYEQAIEELSVIEGPEGALGVAIGQGLLGNPVVAGILLDELQQKQPQAALTPLKEALVEGNIRIQSRTDSLLKVAIKQPSAHHFDRALQSNPFEEEVVAQAASWFRQQKQTKKAYQIVIDALKFNTYAPKIWAQYAFLSLDHGLLAQAEEAEAKVRQFAEPTVYQPFAVRYQAQRALIEKQRAEFY</sequence>
<reference evidence="2 3" key="1">
    <citation type="submission" date="2018-03" db="EMBL/GenBank/DDBJ databases">
        <title>Genomic Encyclopedia of Archaeal and Bacterial Type Strains, Phase II (KMG-II): from individual species to whole genera.</title>
        <authorList>
            <person name="Goeker M."/>
        </authorList>
    </citation>
    <scope>NUCLEOTIDE SEQUENCE [LARGE SCALE GENOMIC DNA]</scope>
    <source>
        <strain evidence="2 3">DSM 100346</strain>
    </source>
</reference>
<feature type="transmembrane region" description="Helical" evidence="1">
    <location>
        <begin position="352"/>
        <end position="370"/>
    </location>
</feature>
<organism evidence="2 3">
    <name type="scientific">Dyadobacter jejuensis</name>
    <dbReference type="NCBI Taxonomy" id="1082580"/>
    <lineage>
        <taxon>Bacteria</taxon>
        <taxon>Pseudomonadati</taxon>
        <taxon>Bacteroidota</taxon>
        <taxon>Cytophagia</taxon>
        <taxon>Cytophagales</taxon>
        <taxon>Spirosomataceae</taxon>
        <taxon>Dyadobacter</taxon>
    </lineage>
</organism>
<feature type="transmembrane region" description="Helical" evidence="1">
    <location>
        <begin position="247"/>
        <end position="266"/>
    </location>
</feature>
<name>A0A316ACK8_9BACT</name>
<dbReference type="Proteomes" id="UP000245880">
    <property type="component" value="Unassembled WGS sequence"/>
</dbReference>
<evidence type="ECO:0000313" key="3">
    <source>
        <dbReference type="Proteomes" id="UP000245880"/>
    </source>
</evidence>
<keyword evidence="1" id="KW-0812">Transmembrane</keyword>
<dbReference type="AlphaFoldDB" id="A0A316ACK8"/>